<dbReference type="EMBL" id="SGXF01000004">
    <property type="protein sequence ID" value="RZS94486.1"/>
    <property type="molecule type" value="Genomic_DNA"/>
</dbReference>
<dbReference type="Proteomes" id="UP000292927">
    <property type="component" value="Unassembled WGS sequence"/>
</dbReference>
<keyword evidence="4" id="KW-1185">Reference proteome</keyword>
<feature type="compositionally biased region" description="Low complexity" evidence="1">
    <location>
        <begin position="200"/>
        <end position="210"/>
    </location>
</feature>
<comment type="caution">
    <text evidence="3">The sequence shown here is derived from an EMBL/GenBank/DDBJ whole genome shotgun (WGS) entry which is preliminary data.</text>
</comment>
<accession>A0A4Q7P3H4</accession>
<reference evidence="3 4" key="1">
    <citation type="submission" date="2019-02" db="EMBL/GenBank/DDBJ databases">
        <title>Genomic Encyclopedia of Type Strains, Phase IV (KMG-IV): sequencing the most valuable type-strain genomes for metagenomic binning, comparative biology and taxonomic classification.</title>
        <authorList>
            <person name="Goeker M."/>
        </authorList>
    </citation>
    <scope>NUCLEOTIDE SEQUENCE [LARGE SCALE GENOMIC DNA]</scope>
    <source>
        <strain evidence="3 4">DSM 29486</strain>
    </source>
</reference>
<keyword evidence="2" id="KW-0732">Signal</keyword>
<feature type="region of interest" description="Disordered" evidence="1">
    <location>
        <begin position="361"/>
        <end position="400"/>
    </location>
</feature>
<dbReference type="Gene3D" id="1.10.4030.10">
    <property type="entry name" value="Porin chaperone SurA, peptide-binding domain"/>
    <property type="match status" value="1"/>
</dbReference>
<proteinExistence type="predicted"/>
<dbReference type="PROSITE" id="PS51257">
    <property type="entry name" value="PROKAR_LIPOPROTEIN"/>
    <property type="match status" value="1"/>
</dbReference>
<sequence>MRNRWKKTAAAAVAGCLAAGVLAGCGTKHIDPEKYATTVVATVGDQKIYLDEANYMLRGQQYGLENVYSSFGYDIEMFWKQAADDSTTMEQYLRTAVMTELVQEYVLNAKAEELGVSLSDADKEKIQTRIAEDEKLEEKFLTAAGFTKELAERVYTNNALAVRVYEKLVEDVDTEVDEAEFRHVKADYLYLKNATDETGSTAAATTAAAEDSTEGAKDDGSADEADADELLEQLKAAEGDVDKVYEAHKDKYDTRLSKVLDRSIGETATEGNDLYAAIFEMKSGEYKKLYLEGKGWYVIYCETDDDEDGKQQAIKDEINNRKSELFVTKYKELTADGPEIKVEYDIWNSMAILGNSVYEAPETTADSTTESSSETQTTAAAETTEAGTGESTSETATAAK</sequence>
<evidence type="ECO:0000256" key="1">
    <source>
        <dbReference type="SAM" id="MobiDB-lite"/>
    </source>
</evidence>
<dbReference type="Pfam" id="PF13624">
    <property type="entry name" value="SurA_N_3"/>
    <property type="match status" value="1"/>
</dbReference>
<dbReference type="GO" id="GO:0003755">
    <property type="term" value="F:peptidyl-prolyl cis-trans isomerase activity"/>
    <property type="evidence" value="ECO:0007669"/>
    <property type="project" value="InterPro"/>
</dbReference>
<feature type="chain" id="PRO_5038677551" evidence="2">
    <location>
        <begin position="24"/>
        <end position="400"/>
    </location>
</feature>
<organism evidence="3 4">
    <name type="scientific">Cuneatibacter caecimuris</name>
    <dbReference type="NCBI Taxonomy" id="1796618"/>
    <lineage>
        <taxon>Bacteria</taxon>
        <taxon>Bacillati</taxon>
        <taxon>Bacillota</taxon>
        <taxon>Clostridia</taxon>
        <taxon>Lachnospirales</taxon>
        <taxon>Lachnospiraceae</taxon>
        <taxon>Cuneatibacter</taxon>
    </lineage>
</organism>
<dbReference type="SUPFAM" id="SSF109998">
    <property type="entry name" value="Triger factor/SurA peptide-binding domain-like"/>
    <property type="match status" value="1"/>
</dbReference>
<dbReference type="Gene3D" id="3.10.50.40">
    <property type="match status" value="1"/>
</dbReference>
<protein>
    <submittedName>
        <fullName evidence="3">SurA-like protein</fullName>
    </submittedName>
</protein>
<dbReference type="InterPro" id="IPR046357">
    <property type="entry name" value="PPIase_dom_sf"/>
</dbReference>
<dbReference type="AlphaFoldDB" id="A0A4Q7P3H4"/>
<evidence type="ECO:0000313" key="4">
    <source>
        <dbReference type="Proteomes" id="UP000292927"/>
    </source>
</evidence>
<evidence type="ECO:0000256" key="2">
    <source>
        <dbReference type="SAM" id="SignalP"/>
    </source>
</evidence>
<dbReference type="RefSeq" id="WP_165388913.1">
    <property type="nucleotide sequence ID" value="NZ_SGXF01000004.1"/>
</dbReference>
<evidence type="ECO:0000313" key="3">
    <source>
        <dbReference type="EMBL" id="RZS94486.1"/>
    </source>
</evidence>
<dbReference type="InterPro" id="IPR027304">
    <property type="entry name" value="Trigger_fact/SurA_dom_sf"/>
</dbReference>
<feature type="region of interest" description="Disordered" evidence="1">
    <location>
        <begin position="200"/>
        <end position="223"/>
    </location>
</feature>
<feature type="signal peptide" evidence="2">
    <location>
        <begin position="1"/>
        <end position="23"/>
    </location>
</feature>
<name>A0A4Q7P3H4_9FIRM</name>
<gene>
    <name evidence="3" type="ORF">EV209_2329</name>
</gene>